<comment type="subcellular location">
    <subcellularLocation>
        <location evidence="1">Membrane</location>
    </subcellularLocation>
</comment>
<proteinExistence type="predicted"/>
<evidence type="ECO:0000256" key="3">
    <source>
        <dbReference type="ARBA" id="ARBA00022692"/>
    </source>
</evidence>
<keyword evidence="5 7" id="KW-1133">Transmembrane helix</keyword>
<feature type="domain" description="Amino acid transporter transmembrane" evidence="8">
    <location>
        <begin position="35"/>
        <end position="114"/>
    </location>
</feature>
<dbReference type="AlphaFoldDB" id="A0AAP0BSZ9"/>
<dbReference type="GO" id="GO:0016020">
    <property type="term" value="C:membrane"/>
    <property type="evidence" value="ECO:0007669"/>
    <property type="project" value="UniProtKB-SubCell"/>
</dbReference>
<comment type="caution">
    <text evidence="9">The sequence shown here is derived from an EMBL/GenBank/DDBJ whole genome shotgun (WGS) entry which is preliminary data.</text>
</comment>
<keyword evidence="2" id="KW-0813">Transport</keyword>
<name>A0AAP0BSZ9_9ASPA</name>
<keyword evidence="3 7" id="KW-0812">Transmembrane</keyword>
<dbReference type="InterPro" id="IPR013057">
    <property type="entry name" value="AA_transpt_TM"/>
</dbReference>
<evidence type="ECO:0000313" key="10">
    <source>
        <dbReference type="Proteomes" id="UP001418222"/>
    </source>
</evidence>
<keyword evidence="10" id="KW-1185">Reference proteome</keyword>
<dbReference type="PANTHER" id="PTHR48017">
    <property type="entry name" value="OS05G0424000 PROTEIN-RELATED"/>
    <property type="match status" value="1"/>
</dbReference>
<protein>
    <submittedName>
        <fullName evidence="9">GABA transporter 1</fullName>
    </submittedName>
</protein>
<accession>A0AAP0BSZ9</accession>
<gene>
    <name evidence="9" type="primary">GAT1</name>
    <name evidence="9" type="ORF">KSP39_PZI006271</name>
</gene>
<evidence type="ECO:0000256" key="5">
    <source>
        <dbReference type="ARBA" id="ARBA00022989"/>
    </source>
</evidence>
<evidence type="ECO:0000256" key="2">
    <source>
        <dbReference type="ARBA" id="ARBA00022448"/>
    </source>
</evidence>
<dbReference type="Proteomes" id="UP001418222">
    <property type="component" value="Unassembled WGS sequence"/>
</dbReference>
<evidence type="ECO:0000256" key="1">
    <source>
        <dbReference type="ARBA" id="ARBA00004370"/>
    </source>
</evidence>
<feature type="transmembrane region" description="Helical" evidence="7">
    <location>
        <begin position="63"/>
        <end position="83"/>
    </location>
</feature>
<organism evidence="9 10">
    <name type="scientific">Platanthera zijinensis</name>
    <dbReference type="NCBI Taxonomy" id="2320716"/>
    <lineage>
        <taxon>Eukaryota</taxon>
        <taxon>Viridiplantae</taxon>
        <taxon>Streptophyta</taxon>
        <taxon>Embryophyta</taxon>
        <taxon>Tracheophyta</taxon>
        <taxon>Spermatophyta</taxon>
        <taxon>Magnoliopsida</taxon>
        <taxon>Liliopsida</taxon>
        <taxon>Asparagales</taxon>
        <taxon>Orchidaceae</taxon>
        <taxon>Orchidoideae</taxon>
        <taxon>Orchideae</taxon>
        <taxon>Orchidinae</taxon>
        <taxon>Platanthera</taxon>
    </lineage>
</organism>
<evidence type="ECO:0000256" key="4">
    <source>
        <dbReference type="ARBA" id="ARBA00022970"/>
    </source>
</evidence>
<evidence type="ECO:0000256" key="7">
    <source>
        <dbReference type="SAM" id="Phobius"/>
    </source>
</evidence>
<dbReference type="EMBL" id="JBBWWQ010000004">
    <property type="protein sequence ID" value="KAK8949538.1"/>
    <property type="molecule type" value="Genomic_DNA"/>
</dbReference>
<dbReference type="Pfam" id="PF01490">
    <property type="entry name" value="Aa_trans"/>
    <property type="match status" value="1"/>
</dbReference>
<dbReference type="GO" id="GO:0006865">
    <property type="term" value="P:amino acid transport"/>
    <property type="evidence" value="ECO:0007669"/>
    <property type="project" value="UniProtKB-KW"/>
</dbReference>
<evidence type="ECO:0000259" key="8">
    <source>
        <dbReference type="Pfam" id="PF01490"/>
    </source>
</evidence>
<evidence type="ECO:0000256" key="6">
    <source>
        <dbReference type="ARBA" id="ARBA00023136"/>
    </source>
</evidence>
<keyword evidence="4" id="KW-0029">Amino-acid transport</keyword>
<keyword evidence="6 7" id="KW-0472">Membrane</keyword>
<evidence type="ECO:0000313" key="9">
    <source>
        <dbReference type="EMBL" id="KAK8949538.1"/>
    </source>
</evidence>
<reference evidence="9 10" key="1">
    <citation type="journal article" date="2022" name="Nat. Plants">
        <title>Genomes of leafy and leafless Platanthera orchids illuminate the evolution of mycoheterotrophy.</title>
        <authorList>
            <person name="Li M.H."/>
            <person name="Liu K.W."/>
            <person name="Li Z."/>
            <person name="Lu H.C."/>
            <person name="Ye Q.L."/>
            <person name="Zhang D."/>
            <person name="Wang J.Y."/>
            <person name="Li Y.F."/>
            <person name="Zhong Z.M."/>
            <person name="Liu X."/>
            <person name="Yu X."/>
            <person name="Liu D.K."/>
            <person name="Tu X.D."/>
            <person name="Liu B."/>
            <person name="Hao Y."/>
            <person name="Liao X.Y."/>
            <person name="Jiang Y.T."/>
            <person name="Sun W.H."/>
            <person name="Chen J."/>
            <person name="Chen Y.Q."/>
            <person name="Ai Y."/>
            <person name="Zhai J.W."/>
            <person name="Wu S.S."/>
            <person name="Zhou Z."/>
            <person name="Hsiao Y.Y."/>
            <person name="Wu W.L."/>
            <person name="Chen Y.Y."/>
            <person name="Lin Y.F."/>
            <person name="Hsu J.L."/>
            <person name="Li C.Y."/>
            <person name="Wang Z.W."/>
            <person name="Zhao X."/>
            <person name="Zhong W.Y."/>
            <person name="Ma X.K."/>
            <person name="Ma L."/>
            <person name="Huang J."/>
            <person name="Chen G.Z."/>
            <person name="Huang M.Z."/>
            <person name="Huang L."/>
            <person name="Peng D.H."/>
            <person name="Luo Y.B."/>
            <person name="Zou S.Q."/>
            <person name="Chen S.P."/>
            <person name="Lan S."/>
            <person name="Tsai W.C."/>
            <person name="Van de Peer Y."/>
            <person name="Liu Z.J."/>
        </authorList>
    </citation>
    <scope>NUCLEOTIDE SEQUENCE [LARGE SCALE GENOMIC DNA]</scope>
    <source>
        <strain evidence="9">Lor287</strain>
    </source>
</reference>
<sequence>MLKDEIGNNSVTPETWEADAKVAAGAALFELKPEGTWFHCGYHLTASIVSPTLLSLPSVMTRLGWEAGMLFLAAAAIITFYSYTLFSRILDHYAVNGRRLLCFRDMAHHILGNSCSTSER</sequence>